<protein>
    <submittedName>
        <fullName evidence="3">N-acetylglucosamine-6-phosphate deacetylase</fullName>
        <ecNumber evidence="3">3.5.1.25</ecNumber>
    </submittedName>
</protein>
<keyword evidence="4" id="KW-1185">Reference proteome</keyword>
<feature type="transmembrane region" description="Helical" evidence="1">
    <location>
        <begin position="32"/>
        <end position="50"/>
    </location>
</feature>
<keyword evidence="1" id="KW-0472">Membrane</keyword>
<evidence type="ECO:0000313" key="4">
    <source>
        <dbReference type="Proteomes" id="UP000001205"/>
    </source>
</evidence>
<reference evidence="4" key="1">
    <citation type="submission" date="2004-12" db="EMBL/GenBank/DDBJ databases">
        <title>The genome sequence of Borrelia hermsii and Borrelia turicatae: comparative analysis of two agents of endemic N. America relapsing fever.</title>
        <authorList>
            <person name="Porcella S.F."/>
            <person name="Raffel S.J."/>
            <person name="Schrumpf M.E."/>
            <person name="Montgomery B."/>
            <person name="Smith T."/>
            <person name="Schwan T.G."/>
        </authorList>
    </citation>
    <scope>NUCLEOTIDE SEQUENCE [LARGE SCALE GENOMIC DNA]</scope>
    <source>
        <strain evidence="4">91E135</strain>
    </source>
</reference>
<keyword evidence="3" id="KW-0378">Hydrolase</keyword>
<organism evidence="3 4">
    <name type="scientific">Borrelia turicatae (strain 91E135)</name>
    <dbReference type="NCBI Taxonomy" id="314724"/>
    <lineage>
        <taxon>Bacteria</taxon>
        <taxon>Pseudomonadati</taxon>
        <taxon>Spirochaetota</taxon>
        <taxon>Spirochaetia</taxon>
        <taxon>Spirochaetales</taxon>
        <taxon>Borreliaceae</taxon>
        <taxon>Borrelia</taxon>
    </lineage>
</organism>
<dbReference type="EC" id="3.5.1.25" evidence="3"/>
<evidence type="ECO:0000259" key="2">
    <source>
        <dbReference type="Pfam" id="PF14238"/>
    </source>
</evidence>
<dbReference type="InterPro" id="IPR025641">
    <property type="entry name" value="DUF4340"/>
</dbReference>
<gene>
    <name evidence="3" type="ordered locus">BT0751</name>
</gene>
<sequence length="354" mass="41647">MDLLDLPKKEESTNQGEFMENKKMLLGMKENIKIVIIVILISSFLLGIIFSNQNQVARLLEEKFFAVDFNQTAKIETELDGIITKSGKGWELQYNDIKLPTDDKKVNSMIQDLEKLQKNQLVSRDPKKHKELGIKENPDFKFFDDKNNLLTEIFIGNSDEGDSRLSYIKSSDSNVYLTNNIFLSYKGNSYNTFANTKLFDEQNTKIERLSLKVLNKPKKTEEDTIHNDYNISIQDGLYFFNKEVLRKEKLLQMIQEFTTDGLEIDKTKINDYDLQYNIEIQWNNKGVNNIDVYFNKDEKNKDILLKKDNDVYYHITNKWTFFDIFNLEKKIKIKDNDPNEANLKDNNEHHDPHH</sequence>
<dbReference type="Proteomes" id="UP000001205">
    <property type="component" value="Chromosome"/>
</dbReference>
<proteinExistence type="predicted"/>
<dbReference type="GO" id="GO:0008448">
    <property type="term" value="F:N-acetylglucosamine-6-phosphate deacetylase activity"/>
    <property type="evidence" value="ECO:0007669"/>
    <property type="project" value="UniProtKB-EC"/>
</dbReference>
<dbReference type="Pfam" id="PF14238">
    <property type="entry name" value="DUF4340"/>
    <property type="match status" value="1"/>
</dbReference>
<accession>A0ABF7PWE2</accession>
<keyword evidence="1" id="KW-1133">Transmembrane helix</keyword>
<keyword evidence="1" id="KW-0812">Transmembrane</keyword>
<name>A0ABF7PWE2_BORT9</name>
<evidence type="ECO:0000256" key="1">
    <source>
        <dbReference type="SAM" id="Phobius"/>
    </source>
</evidence>
<evidence type="ECO:0000313" key="3">
    <source>
        <dbReference type="EMBL" id="AAX18066.1"/>
    </source>
</evidence>
<dbReference type="KEGG" id="btu:BT0751"/>
<feature type="domain" description="DUF4340" evidence="2">
    <location>
        <begin position="95"/>
        <end position="272"/>
    </location>
</feature>
<dbReference type="EMBL" id="CP000049">
    <property type="protein sequence ID" value="AAX18066.1"/>
    <property type="molecule type" value="Genomic_DNA"/>
</dbReference>
<dbReference type="AlphaFoldDB" id="A0ABF7PWE2"/>